<dbReference type="SUPFAM" id="SSF117916">
    <property type="entry name" value="Fe-S cluster assembly (FSCA) domain-like"/>
    <property type="match status" value="1"/>
</dbReference>
<proteinExistence type="predicted"/>
<dbReference type="EMBL" id="BMIV01000005">
    <property type="protein sequence ID" value="GGF66066.1"/>
    <property type="molecule type" value="Genomic_DNA"/>
</dbReference>
<gene>
    <name evidence="2" type="ORF">GCM10011402_17770</name>
</gene>
<evidence type="ECO:0000313" key="2">
    <source>
        <dbReference type="EMBL" id="GGF66066.1"/>
    </source>
</evidence>
<dbReference type="Proteomes" id="UP000640509">
    <property type="component" value="Unassembled WGS sequence"/>
</dbReference>
<sequence>MADLHDRVRDRLRTVLDPETGRDLVAMGMIYAIDVQGGHVRVQMTTTTRGCPLADFLRLGVETALQSLEGVASVDVRLVWEPAWTPDRMEPVRAGA</sequence>
<dbReference type="InterPro" id="IPR052339">
    <property type="entry name" value="Fe-S_Maturation_MIP18"/>
</dbReference>
<dbReference type="InterPro" id="IPR034904">
    <property type="entry name" value="FSCA_dom_sf"/>
</dbReference>
<dbReference type="Pfam" id="PF01883">
    <property type="entry name" value="FeS_assembly_P"/>
    <property type="match status" value="1"/>
</dbReference>
<evidence type="ECO:0000259" key="1">
    <source>
        <dbReference type="Pfam" id="PF01883"/>
    </source>
</evidence>
<keyword evidence="3" id="KW-1185">Reference proteome</keyword>
<dbReference type="PANTHER" id="PTHR42831:SF1">
    <property type="entry name" value="FE-S PROTEIN MATURATION AUXILIARY FACTOR YITW"/>
    <property type="match status" value="1"/>
</dbReference>
<accession>A0ABQ1VHA1</accession>
<dbReference type="RefSeq" id="WP_188714766.1">
    <property type="nucleotide sequence ID" value="NZ_BMIV01000005.1"/>
</dbReference>
<feature type="domain" description="MIP18 family-like" evidence="1">
    <location>
        <begin position="6"/>
        <end position="76"/>
    </location>
</feature>
<comment type="caution">
    <text evidence="2">The sequence shown here is derived from an EMBL/GenBank/DDBJ whole genome shotgun (WGS) entry which is preliminary data.</text>
</comment>
<protein>
    <recommendedName>
        <fullName evidence="1">MIP18 family-like domain-containing protein</fullName>
    </recommendedName>
</protein>
<dbReference type="InterPro" id="IPR002744">
    <property type="entry name" value="MIP18-like"/>
</dbReference>
<name>A0ABQ1VHA1_9RHOB</name>
<organism evidence="2 3">
    <name type="scientific">Paracoccus acridae</name>
    <dbReference type="NCBI Taxonomy" id="1795310"/>
    <lineage>
        <taxon>Bacteria</taxon>
        <taxon>Pseudomonadati</taxon>
        <taxon>Pseudomonadota</taxon>
        <taxon>Alphaproteobacteria</taxon>
        <taxon>Rhodobacterales</taxon>
        <taxon>Paracoccaceae</taxon>
        <taxon>Paracoccus</taxon>
    </lineage>
</organism>
<dbReference type="PANTHER" id="PTHR42831">
    <property type="entry name" value="FE-S PROTEIN MATURATION AUXILIARY FACTOR YITW"/>
    <property type="match status" value="1"/>
</dbReference>
<reference evidence="3" key="1">
    <citation type="journal article" date="2019" name="Int. J. Syst. Evol. Microbiol.">
        <title>The Global Catalogue of Microorganisms (GCM) 10K type strain sequencing project: providing services to taxonomists for standard genome sequencing and annotation.</title>
        <authorList>
            <consortium name="The Broad Institute Genomics Platform"/>
            <consortium name="The Broad Institute Genome Sequencing Center for Infectious Disease"/>
            <person name="Wu L."/>
            <person name="Ma J."/>
        </authorList>
    </citation>
    <scope>NUCLEOTIDE SEQUENCE [LARGE SCALE GENOMIC DNA]</scope>
    <source>
        <strain evidence="3">CGMCC 1.15419</strain>
    </source>
</reference>
<dbReference type="Gene3D" id="3.30.300.130">
    <property type="entry name" value="Fe-S cluster assembly (FSCA)"/>
    <property type="match status" value="1"/>
</dbReference>
<evidence type="ECO:0000313" key="3">
    <source>
        <dbReference type="Proteomes" id="UP000640509"/>
    </source>
</evidence>